<organism evidence="11 12">
    <name type="scientific">Paenibacillus nuruki</name>
    <dbReference type="NCBI Taxonomy" id="1886670"/>
    <lineage>
        <taxon>Bacteria</taxon>
        <taxon>Bacillati</taxon>
        <taxon>Bacillota</taxon>
        <taxon>Bacilli</taxon>
        <taxon>Bacillales</taxon>
        <taxon>Paenibacillaceae</taxon>
        <taxon>Paenibacillus</taxon>
    </lineage>
</organism>
<dbReference type="GO" id="GO:0006281">
    <property type="term" value="P:DNA repair"/>
    <property type="evidence" value="ECO:0007669"/>
    <property type="project" value="UniProtKB-KW"/>
</dbReference>
<dbReference type="SUPFAM" id="SSF46767">
    <property type="entry name" value="Methylated DNA-protein cysteine methyltransferase, C-terminal domain"/>
    <property type="match status" value="1"/>
</dbReference>
<dbReference type="InterPro" id="IPR001497">
    <property type="entry name" value="MethylDNA_cys_MeTrfase_AS"/>
</dbReference>
<feature type="domain" description="Methylguanine DNA methyltransferase ribonuclease-like" evidence="10">
    <location>
        <begin position="12"/>
        <end position="87"/>
    </location>
</feature>
<evidence type="ECO:0000259" key="10">
    <source>
        <dbReference type="Pfam" id="PF02870"/>
    </source>
</evidence>
<dbReference type="InterPro" id="IPR036217">
    <property type="entry name" value="MethylDNA_cys_MeTrfase_DNAb"/>
</dbReference>
<accession>A0A1E3L0H9</accession>
<dbReference type="InterPro" id="IPR014048">
    <property type="entry name" value="MethylDNA_cys_MeTrfase_DNA-bd"/>
</dbReference>
<dbReference type="PANTHER" id="PTHR10815:SF12">
    <property type="entry name" value="METHYLATED-DNA--PROTEIN-CYSTEINE METHYLTRANSFERASE, INDUCIBLE"/>
    <property type="match status" value="1"/>
</dbReference>
<feature type="domain" description="Methylated-DNA-[protein]-cysteine S-methyltransferase DNA binding" evidence="9">
    <location>
        <begin position="94"/>
        <end position="173"/>
    </location>
</feature>
<evidence type="ECO:0000256" key="3">
    <source>
        <dbReference type="ARBA" id="ARBA00011918"/>
    </source>
</evidence>
<protein>
    <recommendedName>
        <fullName evidence="3">methylated-DNA--[protein]-cysteine S-methyltransferase</fullName>
        <ecNumber evidence="3">2.1.1.63</ecNumber>
    </recommendedName>
</protein>
<reference evidence="11 12" key="1">
    <citation type="submission" date="2016-08" db="EMBL/GenBank/DDBJ databases">
        <title>Genome sequencing of Paenibacillus sp. TI45-13ar, isolated from Korean traditional nuruk.</title>
        <authorList>
            <person name="Kim S.-J."/>
        </authorList>
    </citation>
    <scope>NUCLEOTIDE SEQUENCE [LARGE SCALE GENOMIC DNA]</scope>
    <source>
        <strain evidence="11 12">TI45-13ar</strain>
    </source>
</reference>
<dbReference type="InterPro" id="IPR036631">
    <property type="entry name" value="MGMT_N_sf"/>
</dbReference>
<dbReference type="AlphaFoldDB" id="A0A1E3L0H9"/>
<comment type="similarity">
    <text evidence="2">Belongs to the MGMT family.</text>
</comment>
<keyword evidence="4 11" id="KW-0489">Methyltransferase</keyword>
<dbReference type="NCBIfam" id="TIGR00589">
    <property type="entry name" value="ogt"/>
    <property type="match status" value="1"/>
</dbReference>
<dbReference type="GO" id="GO:0003908">
    <property type="term" value="F:methylated-DNA-[protein]-cysteine S-methyltransferase activity"/>
    <property type="evidence" value="ECO:0007669"/>
    <property type="project" value="UniProtKB-EC"/>
</dbReference>
<keyword evidence="5 11" id="KW-0808">Transferase</keyword>
<dbReference type="EC" id="2.1.1.63" evidence="3"/>
<evidence type="ECO:0000256" key="2">
    <source>
        <dbReference type="ARBA" id="ARBA00008711"/>
    </source>
</evidence>
<evidence type="ECO:0000256" key="7">
    <source>
        <dbReference type="ARBA" id="ARBA00023204"/>
    </source>
</evidence>
<evidence type="ECO:0000313" key="11">
    <source>
        <dbReference type="EMBL" id="ODP27236.1"/>
    </source>
</evidence>
<keyword evidence="7" id="KW-0234">DNA repair</keyword>
<dbReference type="InterPro" id="IPR036388">
    <property type="entry name" value="WH-like_DNA-bd_sf"/>
</dbReference>
<proteinExistence type="inferred from homology"/>
<keyword evidence="12" id="KW-1185">Reference proteome</keyword>
<evidence type="ECO:0000256" key="8">
    <source>
        <dbReference type="ARBA" id="ARBA00049348"/>
    </source>
</evidence>
<dbReference type="Proteomes" id="UP000094578">
    <property type="component" value="Unassembled WGS sequence"/>
</dbReference>
<dbReference type="PANTHER" id="PTHR10815">
    <property type="entry name" value="METHYLATED-DNA--PROTEIN-CYSTEINE METHYLTRANSFERASE"/>
    <property type="match status" value="1"/>
</dbReference>
<dbReference type="PROSITE" id="PS00374">
    <property type="entry name" value="MGMT"/>
    <property type="match status" value="1"/>
</dbReference>
<evidence type="ECO:0000313" key="12">
    <source>
        <dbReference type="Proteomes" id="UP000094578"/>
    </source>
</evidence>
<gene>
    <name evidence="11" type="primary">adaB</name>
    <name evidence="11" type="ORF">PTI45_03361</name>
</gene>
<dbReference type="PATRIC" id="fig|1886670.3.peg.3418"/>
<keyword evidence="6" id="KW-0227">DNA damage</keyword>
<dbReference type="EMBL" id="MDER01000064">
    <property type="protein sequence ID" value="ODP27236.1"/>
    <property type="molecule type" value="Genomic_DNA"/>
</dbReference>
<dbReference type="Gene3D" id="1.10.10.10">
    <property type="entry name" value="Winged helix-like DNA-binding domain superfamily/Winged helix DNA-binding domain"/>
    <property type="match status" value="1"/>
</dbReference>
<dbReference type="Pfam" id="PF01035">
    <property type="entry name" value="DNA_binding_1"/>
    <property type="match status" value="1"/>
</dbReference>
<comment type="catalytic activity">
    <reaction evidence="1">
        <text>a 4-O-methyl-thymidine in DNA + L-cysteinyl-[protein] = a thymidine in DNA + S-methyl-L-cysteinyl-[protein]</text>
        <dbReference type="Rhea" id="RHEA:53428"/>
        <dbReference type="Rhea" id="RHEA-COMP:10131"/>
        <dbReference type="Rhea" id="RHEA-COMP:10132"/>
        <dbReference type="Rhea" id="RHEA-COMP:13555"/>
        <dbReference type="Rhea" id="RHEA-COMP:13556"/>
        <dbReference type="ChEBI" id="CHEBI:29950"/>
        <dbReference type="ChEBI" id="CHEBI:82612"/>
        <dbReference type="ChEBI" id="CHEBI:137386"/>
        <dbReference type="ChEBI" id="CHEBI:137387"/>
        <dbReference type="EC" id="2.1.1.63"/>
    </reaction>
</comment>
<evidence type="ECO:0000256" key="5">
    <source>
        <dbReference type="ARBA" id="ARBA00022679"/>
    </source>
</evidence>
<comment type="catalytic activity">
    <reaction evidence="8">
        <text>a 6-O-methyl-2'-deoxyguanosine in DNA + L-cysteinyl-[protein] = S-methyl-L-cysteinyl-[protein] + a 2'-deoxyguanosine in DNA</text>
        <dbReference type="Rhea" id="RHEA:24000"/>
        <dbReference type="Rhea" id="RHEA-COMP:10131"/>
        <dbReference type="Rhea" id="RHEA-COMP:10132"/>
        <dbReference type="Rhea" id="RHEA-COMP:11367"/>
        <dbReference type="Rhea" id="RHEA-COMP:11368"/>
        <dbReference type="ChEBI" id="CHEBI:29950"/>
        <dbReference type="ChEBI" id="CHEBI:82612"/>
        <dbReference type="ChEBI" id="CHEBI:85445"/>
        <dbReference type="ChEBI" id="CHEBI:85448"/>
        <dbReference type="EC" id="2.1.1.63"/>
    </reaction>
</comment>
<dbReference type="GO" id="GO:0032259">
    <property type="term" value="P:methylation"/>
    <property type="evidence" value="ECO:0007669"/>
    <property type="project" value="UniProtKB-KW"/>
</dbReference>
<dbReference type="FunFam" id="1.10.10.10:FF:000214">
    <property type="entry name" value="Methylated-DNA--protein-cysteine methyltransferase"/>
    <property type="match status" value="1"/>
</dbReference>
<dbReference type="SUPFAM" id="SSF53155">
    <property type="entry name" value="Methylated DNA-protein cysteine methyltransferase domain"/>
    <property type="match status" value="1"/>
</dbReference>
<dbReference type="InterPro" id="IPR008332">
    <property type="entry name" value="MethylG_MeTrfase_N"/>
</dbReference>
<evidence type="ECO:0000259" key="9">
    <source>
        <dbReference type="Pfam" id="PF01035"/>
    </source>
</evidence>
<dbReference type="CDD" id="cd06445">
    <property type="entry name" value="ATase"/>
    <property type="match status" value="1"/>
</dbReference>
<dbReference type="STRING" id="1886670.PTI45_03361"/>
<evidence type="ECO:0000256" key="6">
    <source>
        <dbReference type="ARBA" id="ARBA00022763"/>
    </source>
</evidence>
<sequence length="178" mass="20313">MNNHNTATKPIIYWAYIEHDQWKFYLAATPEGLCYIGSQGQPYDEMEVWLHARRPGNTIIHDEHQLQPYIEEMIQYLSGERQQFTIRHDFQGTSFQIQVWQALLQIPYGATWSYSDIAQHIGRPAAVRAVGAAIGANPFLITIPCHRVIGKSGALTGYRGGLNMKTTLLDLEKRKEVL</sequence>
<dbReference type="Pfam" id="PF02870">
    <property type="entry name" value="Methyltransf_1N"/>
    <property type="match status" value="1"/>
</dbReference>
<dbReference type="Gene3D" id="3.30.160.70">
    <property type="entry name" value="Methylated DNA-protein cysteine methyltransferase domain"/>
    <property type="match status" value="1"/>
</dbReference>
<evidence type="ECO:0000256" key="4">
    <source>
        <dbReference type="ARBA" id="ARBA00022603"/>
    </source>
</evidence>
<name>A0A1E3L0H9_9BACL</name>
<comment type="caution">
    <text evidence="11">The sequence shown here is derived from an EMBL/GenBank/DDBJ whole genome shotgun (WGS) entry which is preliminary data.</text>
</comment>
<dbReference type="RefSeq" id="WP_069328751.1">
    <property type="nucleotide sequence ID" value="NZ_MDER01000064.1"/>
</dbReference>
<evidence type="ECO:0000256" key="1">
    <source>
        <dbReference type="ARBA" id="ARBA00001286"/>
    </source>
</evidence>